<dbReference type="Pfam" id="PF08100">
    <property type="entry name" value="Dimerisation"/>
    <property type="match status" value="1"/>
</dbReference>
<evidence type="ECO:0000256" key="4">
    <source>
        <dbReference type="PIRSR" id="PIRSR005739-1"/>
    </source>
</evidence>
<dbReference type="InterPro" id="IPR012967">
    <property type="entry name" value="COMT_dimerisation"/>
</dbReference>
<dbReference type="PANTHER" id="PTHR43712:SF2">
    <property type="entry name" value="O-METHYLTRANSFERASE CICE"/>
    <property type="match status" value="1"/>
</dbReference>
<accession>B1Y681</accession>
<dbReference type="Gene3D" id="1.10.10.10">
    <property type="entry name" value="Winged helix-like DNA-binding domain superfamily/Winged helix DNA-binding domain"/>
    <property type="match status" value="1"/>
</dbReference>
<evidence type="ECO:0000259" key="5">
    <source>
        <dbReference type="Pfam" id="PF00891"/>
    </source>
</evidence>
<dbReference type="InterPro" id="IPR029063">
    <property type="entry name" value="SAM-dependent_MTases_sf"/>
</dbReference>
<reference evidence="7 8" key="1">
    <citation type="submission" date="2008-03" db="EMBL/GenBank/DDBJ databases">
        <title>Complete sequence of Leptothrix cholodnii SP-6.</title>
        <authorList>
            <consortium name="US DOE Joint Genome Institute"/>
            <person name="Copeland A."/>
            <person name="Lucas S."/>
            <person name="Lapidus A."/>
            <person name="Glavina del Rio T."/>
            <person name="Dalin E."/>
            <person name="Tice H."/>
            <person name="Bruce D."/>
            <person name="Goodwin L."/>
            <person name="Pitluck S."/>
            <person name="Chertkov O."/>
            <person name="Brettin T."/>
            <person name="Detter J.C."/>
            <person name="Han C."/>
            <person name="Kuske C.R."/>
            <person name="Schmutz J."/>
            <person name="Larimer F."/>
            <person name="Land M."/>
            <person name="Hauser L."/>
            <person name="Kyrpides N."/>
            <person name="Lykidis A."/>
            <person name="Emerson D."/>
            <person name="Richardson P."/>
        </authorList>
    </citation>
    <scope>NUCLEOTIDE SEQUENCE [LARGE SCALE GENOMIC DNA]</scope>
    <source>
        <strain evidence="8">ATCC 51168 / LMG 8142 / SP-6</strain>
    </source>
</reference>
<gene>
    <name evidence="7" type="ordered locus">Lcho_1318</name>
</gene>
<dbReference type="RefSeq" id="WP_012346348.1">
    <property type="nucleotide sequence ID" value="NC_010524.1"/>
</dbReference>
<dbReference type="KEGG" id="lch:Lcho_1318"/>
<evidence type="ECO:0000259" key="6">
    <source>
        <dbReference type="Pfam" id="PF08100"/>
    </source>
</evidence>
<dbReference type="OrthoDB" id="582216at2"/>
<feature type="domain" description="O-methyltransferase C-terminal" evidence="5">
    <location>
        <begin position="120"/>
        <end position="330"/>
    </location>
</feature>
<dbReference type="EMBL" id="CP001013">
    <property type="protein sequence ID" value="ACB33586.1"/>
    <property type="molecule type" value="Genomic_DNA"/>
</dbReference>
<evidence type="ECO:0000256" key="2">
    <source>
        <dbReference type="ARBA" id="ARBA00022679"/>
    </source>
</evidence>
<dbReference type="PIRSF" id="PIRSF005739">
    <property type="entry name" value="O-mtase"/>
    <property type="match status" value="1"/>
</dbReference>
<organism evidence="7 8">
    <name type="scientific">Leptothrix cholodnii (strain ATCC 51168 / LMG 8142 / SP-6)</name>
    <name type="common">Leptothrix discophora (strain SP-6)</name>
    <dbReference type="NCBI Taxonomy" id="395495"/>
    <lineage>
        <taxon>Bacteria</taxon>
        <taxon>Pseudomonadati</taxon>
        <taxon>Pseudomonadota</taxon>
        <taxon>Betaproteobacteria</taxon>
        <taxon>Burkholderiales</taxon>
        <taxon>Sphaerotilaceae</taxon>
        <taxon>Leptothrix</taxon>
    </lineage>
</organism>
<dbReference type="CDD" id="cd02440">
    <property type="entry name" value="AdoMet_MTases"/>
    <property type="match status" value="1"/>
</dbReference>
<dbReference type="InterPro" id="IPR036388">
    <property type="entry name" value="WH-like_DNA-bd_sf"/>
</dbReference>
<dbReference type="Pfam" id="PF00891">
    <property type="entry name" value="Methyltransf_2"/>
    <property type="match status" value="1"/>
</dbReference>
<evidence type="ECO:0000313" key="8">
    <source>
        <dbReference type="Proteomes" id="UP000001693"/>
    </source>
</evidence>
<feature type="domain" description="O-methyltransferase dimerisation" evidence="6">
    <location>
        <begin position="20"/>
        <end position="97"/>
    </location>
</feature>
<dbReference type="PROSITE" id="PS51683">
    <property type="entry name" value="SAM_OMT_II"/>
    <property type="match status" value="1"/>
</dbReference>
<dbReference type="GO" id="GO:0008171">
    <property type="term" value="F:O-methyltransferase activity"/>
    <property type="evidence" value="ECO:0007669"/>
    <property type="project" value="InterPro"/>
</dbReference>
<dbReference type="SUPFAM" id="SSF46785">
    <property type="entry name" value="Winged helix' DNA-binding domain"/>
    <property type="match status" value="1"/>
</dbReference>
<dbReference type="InterPro" id="IPR036390">
    <property type="entry name" value="WH_DNA-bd_sf"/>
</dbReference>
<dbReference type="AlphaFoldDB" id="B1Y681"/>
<protein>
    <submittedName>
        <fullName evidence="7">O-methyltransferase family 2</fullName>
    </submittedName>
</protein>
<evidence type="ECO:0000256" key="1">
    <source>
        <dbReference type="ARBA" id="ARBA00022603"/>
    </source>
</evidence>
<keyword evidence="8" id="KW-1185">Reference proteome</keyword>
<evidence type="ECO:0000256" key="3">
    <source>
        <dbReference type="ARBA" id="ARBA00022691"/>
    </source>
</evidence>
<dbReference type="Gene3D" id="3.40.50.150">
    <property type="entry name" value="Vaccinia Virus protein VP39"/>
    <property type="match status" value="1"/>
</dbReference>
<dbReference type="PANTHER" id="PTHR43712">
    <property type="entry name" value="PUTATIVE (AFU_ORTHOLOGUE AFUA_4G14580)-RELATED"/>
    <property type="match status" value="1"/>
</dbReference>
<dbReference type="HOGENOM" id="CLU_005533_12_0_4"/>
<dbReference type="Proteomes" id="UP000001693">
    <property type="component" value="Chromosome"/>
</dbReference>
<dbReference type="SUPFAM" id="SSF53335">
    <property type="entry name" value="S-adenosyl-L-methionine-dependent methyltransferases"/>
    <property type="match status" value="1"/>
</dbReference>
<proteinExistence type="predicted"/>
<name>B1Y681_LEPCP</name>
<dbReference type="eggNOG" id="COG2813">
    <property type="taxonomic scope" value="Bacteria"/>
</dbReference>
<dbReference type="STRING" id="395495.Lcho_1318"/>
<sequence length="363" mass="38826">MNTQTLATAEQRAAARQLVELIGGNWATQAIGVAARLGLADHVASGVTQVDALARACACDASALHRLLRGLAALGVLRLDDDDDGGRCSLTPTGELLRRDAVLGLNAHAQWWSQQAWAVWSDLMGSVRTGQSTRQRERGQKGFDHLDADAESAHLFHRSMVELTRLVAVDLARSPALPDAGVVIDLGGGHGELLAEVLRARPGLRGVLFDLDHAVDGAQAHLREAGVAERVTVTSGDFFAALPRPVDVVLLKSVLHDWNDGDAVRILQRARDALAPDGRVLVIERLMPDRVEDLPAHRTTTRSDLNMLVGLGGRERTAEDYDALLSSAGLSRRRTLAAAAAFSVIEAVAQAPARRQGPPCIKV</sequence>
<dbReference type="InterPro" id="IPR016461">
    <property type="entry name" value="COMT-like"/>
</dbReference>
<dbReference type="InterPro" id="IPR001077">
    <property type="entry name" value="COMT_C"/>
</dbReference>
<dbReference type="GO" id="GO:0032259">
    <property type="term" value="P:methylation"/>
    <property type="evidence" value="ECO:0007669"/>
    <property type="project" value="UniProtKB-KW"/>
</dbReference>
<keyword evidence="3" id="KW-0949">S-adenosyl-L-methionine</keyword>
<dbReference type="GO" id="GO:0046983">
    <property type="term" value="F:protein dimerization activity"/>
    <property type="evidence" value="ECO:0007669"/>
    <property type="project" value="InterPro"/>
</dbReference>
<evidence type="ECO:0000313" key="7">
    <source>
        <dbReference type="EMBL" id="ACB33586.1"/>
    </source>
</evidence>
<dbReference type="Gene3D" id="1.10.287.1350">
    <property type="match status" value="1"/>
</dbReference>
<feature type="active site" description="Proton acceptor" evidence="4">
    <location>
        <position position="256"/>
    </location>
</feature>
<keyword evidence="1 7" id="KW-0489">Methyltransferase</keyword>
<keyword evidence="2 7" id="KW-0808">Transferase</keyword>